<keyword evidence="2" id="KW-1185">Reference proteome</keyword>
<reference evidence="1 2" key="1">
    <citation type="submission" date="2016-08" db="EMBL/GenBank/DDBJ databases">
        <title>Genome sequencing of Paenibacillus sp. TI45-13ar, isolated from Korean traditional nuruk.</title>
        <authorList>
            <person name="Kim S.-J."/>
        </authorList>
    </citation>
    <scope>NUCLEOTIDE SEQUENCE [LARGE SCALE GENOMIC DNA]</scope>
    <source>
        <strain evidence="1 2">TI45-13ar</strain>
    </source>
</reference>
<comment type="caution">
    <text evidence="1">The sequence shown here is derived from an EMBL/GenBank/DDBJ whole genome shotgun (WGS) entry which is preliminary data.</text>
</comment>
<name>A0A1E3L5Z6_9BACL</name>
<dbReference type="RefSeq" id="WP_069327038.1">
    <property type="nucleotide sequence ID" value="NZ_MDER01000032.1"/>
</dbReference>
<dbReference type="EMBL" id="MDER01000032">
    <property type="protein sequence ID" value="ODP29094.1"/>
    <property type="molecule type" value="Genomic_DNA"/>
</dbReference>
<gene>
    <name evidence="1" type="ORF">PTI45_01605</name>
</gene>
<proteinExistence type="predicted"/>
<evidence type="ECO:0000313" key="1">
    <source>
        <dbReference type="EMBL" id="ODP29094.1"/>
    </source>
</evidence>
<accession>A0A1E3L5Z6</accession>
<protein>
    <recommendedName>
        <fullName evidence="3">Gas vesicle protein</fullName>
    </recommendedName>
</protein>
<dbReference type="Pfam" id="PF12732">
    <property type="entry name" value="YtxH"/>
    <property type="match status" value="1"/>
</dbReference>
<evidence type="ECO:0008006" key="3">
    <source>
        <dbReference type="Google" id="ProtNLM"/>
    </source>
</evidence>
<dbReference type="STRING" id="1886670.PTI45_01605"/>
<dbReference type="AlphaFoldDB" id="A0A1E3L5Z6"/>
<organism evidence="1 2">
    <name type="scientific">Paenibacillus nuruki</name>
    <dbReference type="NCBI Taxonomy" id="1886670"/>
    <lineage>
        <taxon>Bacteria</taxon>
        <taxon>Bacillati</taxon>
        <taxon>Bacillota</taxon>
        <taxon>Bacilli</taxon>
        <taxon>Bacillales</taxon>
        <taxon>Paenibacillaceae</taxon>
        <taxon>Paenibacillus</taxon>
    </lineage>
</organism>
<dbReference type="InterPro" id="IPR024623">
    <property type="entry name" value="YtxH"/>
</dbReference>
<dbReference type="Proteomes" id="UP000094578">
    <property type="component" value="Unassembled WGS sequence"/>
</dbReference>
<evidence type="ECO:0000313" key="2">
    <source>
        <dbReference type="Proteomes" id="UP000094578"/>
    </source>
</evidence>
<sequence>MPNHNKSKSLTCGILTGLLVGGSTALLLAPKQGRELRSDISTNARIAGAKGRELAELSREVVGVVKDWKEQINIATAEVKVELAALKAEQADTQGPETKGNYSV</sequence>